<evidence type="ECO:0000313" key="7">
    <source>
        <dbReference type="Proteomes" id="UP000542358"/>
    </source>
</evidence>
<dbReference type="InterPro" id="IPR046371">
    <property type="entry name" value="Bcl-2_BH1-3"/>
</dbReference>
<dbReference type="GO" id="GO:0042981">
    <property type="term" value="P:regulation of apoptotic process"/>
    <property type="evidence" value="ECO:0007669"/>
    <property type="project" value="InterPro"/>
</dbReference>
<feature type="non-terminal residue" evidence="6">
    <location>
        <position position="479"/>
    </location>
</feature>
<dbReference type="AlphaFoldDB" id="A0A7K6K9Y6"/>
<dbReference type="GO" id="GO:0005739">
    <property type="term" value="C:mitochondrion"/>
    <property type="evidence" value="ECO:0007669"/>
    <property type="project" value="TreeGrafter"/>
</dbReference>
<feature type="region of interest" description="Disordered" evidence="3">
    <location>
        <begin position="295"/>
        <end position="321"/>
    </location>
</feature>
<dbReference type="InterPro" id="IPR042398">
    <property type="entry name" value="BCL2L13"/>
</dbReference>
<dbReference type="PANTHER" id="PTHR15758:SF2">
    <property type="entry name" value="BCL-2-LIKE PROTEIN 13"/>
    <property type="match status" value="1"/>
</dbReference>
<reference evidence="6 7" key="1">
    <citation type="submission" date="2019-09" db="EMBL/GenBank/DDBJ databases">
        <title>Bird 10,000 Genomes (B10K) Project - Family phase.</title>
        <authorList>
            <person name="Zhang G."/>
        </authorList>
    </citation>
    <scope>NUCLEOTIDE SEQUENCE [LARGE SCALE GENOMIC DNA]</scope>
    <source>
        <strain evidence="6">B10K-DU-029-42</strain>
        <tissue evidence="6">Muscle</tissue>
    </source>
</reference>
<dbReference type="SUPFAM" id="SSF56854">
    <property type="entry name" value="Bcl-2 inhibitors of programmed cell death"/>
    <property type="match status" value="1"/>
</dbReference>
<dbReference type="FunFam" id="1.10.437.10:FF:000015">
    <property type="entry name" value="BCL2 like 13"/>
    <property type="match status" value="1"/>
</dbReference>
<keyword evidence="7" id="KW-1185">Reference proteome</keyword>
<dbReference type="InterPro" id="IPR036834">
    <property type="entry name" value="Bcl-2-like_sf"/>
</dbReference>
<dbReference type="Proteomes" id="UP000542358">
    <property type="component" value="Unassembled WGS sequence"/>
</dbReference>
<dbReference type="Pfam" id="PF00452">
    <property type="entry name" value="Bcl-2"/>
    <property type="match status" value="1"/>
</dbReference>
<protein>
    <submittedName>
        <fullName evidence="6">B2L13 protein</fullName>
    </submittedName>
</protein>
<keyword evidence="4" id="KW-0472">Membrane</keyword>
<comment type="caution">
    <text evidence="6">The sequence shown here is derived from an EMBL/GenBank/DDBJ whole genome shotgun (WGS) entry which is preliminary data.</text>
</comment>
<evidence type="ECO:0000259" key="5">
    <source>
        <dbReference type="Pfam" id="PF00452"/>
    </source>
</evidence>
<name>A0A7K6K9Y6_9PASE</name>
<evidence type="ECO:0000313" key="6">
    <source>
        <dbReference type="EMBL" id="NWW08633.1"/>
    </source>
</evidence>
<gene>
    <name evidence="6" type="primary">Bcl2l13</name>
    <name evidence="6" type="ORF">OREARF_R10499</name>
</gene>
<dbReference type="GO" id="GO:0006915">
    <property type="term" value="P:apoptotic process"/>
    <property type="evidence" value="ECO:0007669"/>
    <property type="project" value="InterPro"/>
</dbReference>
<comment type="similarity">
    <text evidence="1">Belongs to the Bcl-2 family.</text>
</comment>
<evidence type="ECO:0000256" key="2">
    <source>
        <dbReference type="SAM" id="Coils"/>
    </source>
</evidence>
<feature type="domain" description="Bcl-2 Bcl-2 homology region 1-3" evidence="5">
    <location>
        <begin position="109"/>
        <end position="210"/>
    </location>
</feature>
<feature type="compositionally biased region" description="Basic and acidic residues" evidence="3">
    <location>
        <begin position="405"/>
        <end position="443"/>
    </location>
</feature>
<evidence type="ECO:0000256" key="4">
    <source>
        <dbReference type="SAM" id="Phobius"/>
    </source>
</evidence>
<evidence type="ECO:0000256" key="3">
    <source>
        <dbReference type="SAM" id="MobiDB-lite"/>
    </source>
</evidence>
<feature type="region of interest" description="Disordered" evidence="3">
    <location>
        <begin position="30"/>
        <end position="51"/>
    </location>
</feature>
<dbReference type="PANTHER" id="PTHR15758">
    <property type="entry name" value="BCL-2-LIKE PROTEIN 13"/>
    <property type="match status" value="1"/>
</dbReference>
<feature type="coiled-coil region" evidence="2">
    <location>
        <begin position="51"/>
        <end position="85"/>
    </location>
</feature>
<feature type="region of interest" description="Disordered" evidence="3">
    <location>
        <begin position="238"/>
        <end position="258"/>
    </location>
</feature>
<dbReference type="Gene3D" id="1.10.437.10">
    <property type="entry name" value="Blc2-like"/>
    <property type="match status" value="1"/>
</dbReference>
<organism evidence="6 7">
    <name type="scientific">Oreocharis arfaki</name>
    <name type="common">tit berrypecker</name>
    <dbReference type="NCBI Taxonomy" id="979223"/>
    <lineage>
        <taxon>Eukaryota</taxon>
        <taxon>Metazoa</taxon>
        <taxon>Chordata</taxon>
        <taxon>Craniata</taxon>
        <taxon>Vertebrata</taxon>
        <taxon>Euteleostomi</taxon>
        <taxon>Archelosauria</taxon>
        <taxon>Archosauria</taxon>
        <taxon>Dinosauria</taxon>
        <taxon>Saurischia</taxon>
        <taxon>Theropoda</taxon>
        <taxon>Coelurosauria</taxon>
        <taxon>Aves</taxon>
        <taxon>Neognathae</taxon>
        <taxon>Neoaves</taxon>
        <taxon>Telluraves</taxon>
        <taxon>Australaves</taxon>
        <taxon>Passeriformes</taxon>
        <taxon>Passeroidea</taxon>
        <taxon>Paramythiidae</taxon>
        <taxon>Oreocharis</taxon>
    </lineage>
</organism>
<feature type="non-terminal residue" evidence="6">
    <location>
        <position position="1"/>
    </location>
</feature>
<proteinExistence type="inferred from homology"/>
<feature type="compositionally biased region" description="Pro residues" evidence="3">
    <location>
        <begin position="34"/>
        <end position="43"/>
    </location>
</feature>
<dbReference type="GO" id="GO:0016020">
    <property type="term" value="C:membrane"/>
    <property type="evidence" value="ECO:0007669"/>
    <property type="project" value="TreeGrafter"/>
</dbReference>
<dbReference type="EMBL" id="VZRR01008219">
    <property type="protein sequence ID" value="NWW08633.1"/>
    <property type="molecule type" value="Genomic_DNA"/>
</dbReference>
<keyword evidence="2" id="KW-0175">Coiled coil</keyword>
<evidence type="ECO:0000256" key="1">
    <source>
        <dbReference type="ARBA" id="ARBA00009458"/>
    </source>
</evidence>
<feature type="transmembrane region" description="Helical" evidence="4">
    <location>
        <begin position="454"/>
        <end position="476"/>
    </location>
</feature>
<sequence>MASATAVPVGFHYETKYVVLSYLGLLAQEKPQEHPSPPPPPPTQGTQQQLMAQHALEKEALEKIKIEIEEELKRLDEEILEAFTTTGFDCHTSPVFSPANPESSIEDCLAHLGEKVSQELKEHLHKALQSLLSKPVTYQEYRERTHEAAAHASGWSKSCFLKVLVPLVLLQQFLMELTRRGQEPLSALVNFGVTYLEDYSADYIIQQGGWGTVFTLESEEEEYPGLIAEDSNDIYILTSDNSGQVSPPESPTVTTSWQSESLPVSLSASQSWHTESLPVSLGPESWQQVAMDPEEVKSLDSNGGGEERSENNSSNSDIVHVEKEEIPEGIEEAVVSAGAAETMQAAFPETSASLQEIKPPEIAAAEKAHPSALLRAKQEEKGKAAEELVEPDIPVLSKPVPKLAPSEEKAAPEPEKILLPGEKKVGKEGHLEEIEEKSSAAEEKPILLPEGKSILLYGGAAAVAILAVAVGVALALRKK</sequence>
<keyword evidence="4" id="KW-1133">Transmembrane helix</keyword>
<keyword evidence="4" id="KW-0812">Transmembrane</keyword>
<accession>A0A7K6K9Y6</accession>
<feature type="region of interest" description="Disordered" evidence="3">
    <location>
        <begin position="396"/>
        <end position="443"/>
    </location>
</feature>